<comment type="similarity">
    <text evidence="1 5 6">Belongs to the universal ribosomal protein uL5 family.</text>
</comment>
<proteinExistence type="inferred from homology"/>
<dbReference type="GO" id="GO:0006412">
    <property type="term" value="P:translation"/>
    <property type="evidence" value="ECO:0007669"/>
    <property type="project" value="UniProtKB-UniRule"/>
</dbReference>
<dbReference type="FunFam" id="3.30.1440.10:FF:000001">
    <property type="entry name" value="50S ribosomal protein L5"/>
    <property type="match status" value="1"/>
</dbReference>
<dbReference type="PATRIC" id="fig|1619020.3.peg.264"/>
<dbReference type="InterPro" id="IPR002132">
    <property type="entry name" value="Ribosomal_uL5"/>
</dbReference>
<evidence type="ECO:0000259" key="8">
    <source>
        <dbReference type="Pfam" id="PF00673"/>
    </source>
</evidence>
<dbReference type="Pfam" id="PF00673">
    <property type="entry name" value="Ribosomal_L5_C"/>
    <property type="match status" value="1"/>
</dbReference>
<dbReference type="GO" id="GO:0000049">
    <property type="term" value="F:tRNA binding"/>
    <property type="evidence" value="ECO:0007669"/>
    <property type="project" value="UniProtKB-UniRule"/>
</dbReference>
<evidence type="ECO:0000256" key="1">
    <source>
        <dbReference type="ARBA" id="ARBA00008553"/>
    </source>
</evidence>
<dbReference type="Pfam" id="PF00281">
    <property type="entry name" value="Ribosomal_L5"/>
    <property type="match status" value="1"/>
</dbReference>
<dbReference type="InterPro" id="IPR031309">
    <property type="entry name" value="Ribosomal_uL5_C"/>
</dbReference>
<evidence type="ECO:0000313" key="10">
    <source>
        <dbReference type="Proteomes" id="UP000034380"/>
    </source>
</evidence>
<dbReference type="GO" id="GO:0003735">
    <property type="term" value="F:structural constituent of ribosome"/>
    <property type="evidence" value="ECO:0007669"/>
    <property type="project" value="InterPro"/>
</dbReference>
<dbReference type="InterPro" id="IPR031310">
    <property type="entry name" value="Ribosomal_uL5_N"/>
</dbReference>
<evidence type="ECO:0000256" key="3">
    <source>
        <dbReference type="ARBA" id="ARBA00023274"/>
    </source>
</evidence>
<keyword evidence="2 5" id="KW-0689">Ribosomal protein</keyword>
<dbReference type="Gene3D" id="3.30.1440.10">
    <property type="match status" value="1"/>
</dbReference>
<accession>A0A0G0WJ05</accession>
<keyword evidence="5" id="KW-0820">tRNA-binding</keyword>
<comment type="function">
    <text evidence="5">This is 1 of the proteins that bind and probably mediate the attachment of the 5S RNA into the large ribosomal subunit, where it forms part of the central protuberance. In the 70S ribosome it contacts protein S13 of the 30S subunit (bridge B1b), connecting the 2 subunits; this bridge is implicated in subunit movement. Contacts the P site tRNA; the 5S rRNA and some of its associated proteins might help stabilize positioning of ribosome-bound tRNAs.</text>
</comment>
<comment type="subunit">
    <text evidence="5">Part of the 50S ribosomal subunit; part of the 5S rRNA/L5/L18/L25 subcomplex. Contacts the 5S rRNA and the P site tRNA. Forms a bridge to the 30S subunit in the 70S ribosome.</text>
</comment>
<dbReference type="GO" id="GO:1990904">
    <property type="term" value="C:ribonucleoprotein complex"/>
    <property type="evidence" value="ECO:0007669"/>
    <property type="project" value="UniProtKB-KW"/>
</dbReference>
<dbReference type="GO" id="GO:0019843">
    <property type="term" value="F:rRNA binding"/>
    <property type="evidence" value="ECO:0007669"/>
    <property type="project" value="UniProtKB-UniRule"/>
</dbReference>
<evidence type="ECO:0000256" key="4">
    <source>
        <dbReference type="ARBA" id="ARBA00035245"/>
    </source>
</evidence>
<dbReference type="PIRSF" id="PIRSF002161">
    <property type="entry name" value="Ribosomal_L5"/>
    <property type="match status" value="1"/>
</dbReference>
<dbReference type="InterPro" id="IPR022803">
    <property type="entry name" value="Ribosomal_uL5_dom_sf"/>
</dbReference>
<evidence type="ECO:0000259" key="7">
    <source>
        <dbReference type="Pfam" id="PF00281"/>
    </source>
</evidence>
<reference evidence="9 10" key="1">
    <citation type="journal article" date="2015" name="Nature">
        <title>rRNA introns, odd ribosomes, and small enigmatic genomes across a large radiation of phyla.</title>
        <authorList>
            <person name="Brown C.T."/>
            <person name="Hug L.A."/>
            <person name="Thomas B.C."/>
            <person name="Sharon I."/>
            <person name="Castelle C.J."/>
            <person name="Singh A."/>
            <person name="Wilkins M.J."/>
            <person name="Williams K.H."/>
            <person name="Banfield J.F."/>
        </authorList>
    </citation>
    <scope>NUCLEOTIDE SEQUENCE [LARGE SCALE GENOMIC DNA]</scope>
</reference>
<keyword evidence="3 5" id="KW-0687">Ribonucleoprotein</keyword>
<dbReference type="InterPro" id="IPR020930">
    <property type="entry name" value="Ribosomal_uL5_bac-type"/>
</dbReference>
<sequence length="181" mass="20185">MTQLIEQYRKHTMPALQKEFKIANIMAIPKLSKVVINVGVGRLSKEDKVLERIAKDVTNLSGQKPTFRMAKKSIASFKIRQGVPVGIAVTLRGSRMYDFTDRFINIALPRSKDFRGIPASNVDASGNLNMGLKESSIFPELNYENVKDIFSLQVTFTTTAHTHAEGVALFKNLGFPIKTNV</sequence>
<evidence type="ECO:0000256" key="2">
    <source>
        <dbReference type="ARBA" id="ARBA00022980"/>
    </source>
</evidence>
<organism evidence="9 10">
    <name type="scientific">Candidatus Yanofskybacteria bacterium GW2011_GWA1_41_6</name>
    <dbReference type="NCBI Taxonomy" id="1619020"/>
    <lineage>
        <taxon>Bacteria</taxon>
        <taxon>Candidatus Yanofskyibacteriota</taxon>
    </lineage>
</organism>
<feature type="domain" description="Large ribosomal subunit protein uL5 N-terminal" evidence="7">
    <location>
        <begin position="24"/>
        <end position="80"/>
    </location>
</feature>
<dbReference type="Proteomes" id="UP000034380">
    <property type="component" value="Unassembled WGS sequence"/>
</dbReference>
<evidence type="ECO:0000256" key="5">
    <source>
        <dbReference type="HAMAP-Rule" id="MF_01333"/>
    </source>
</evidence>
<dbReference type="NCBIfam" id="NF000585">
    <property type="entry name" value="PRK00010.1"/>
    <property type="match status" value="1"/>
</dbReference>
<protein>
    <recommendedName>
        <fullName evidence="4 5">Large ribosomal subunit protein uL5</fullName>
    </recommendedName>
</protein>
<dbReference type="PANTHER" id="PTHR11994">
    <property type="entry name" value="60S RIBOSOMAL PROTEIN L11-RELATED"/>
    <property type="match status" value="1"/>
</dbReference>
<dbReference type="EMBL" id="LCBQ01000030">
    <property type="protein sequence ID" value="KKS12855.1"/>
    <property type="molecule type" value="Genomic_DNA"/>
</dbReference>
<dbReference type="AlphaFoldDB" id="A0A0G0WJ05"/>
<evidence type="ECO:0000313" key="9">
    <source>
        <dbReference type="EMBL" id="KKS12855.1"/>
    </source>
</evidence>
<name>A0A0G0WJ05_9BACT</name>
<evidence type="ECO:0000256" key="6">
    <source>
        <dbReference type="RuleBase" id="RU003930"/>
    </source>
</evidence>
<comment type="caution">
    <text evidence="9">The sequence shown here is derived from an EMBL/GenBank/DDBJ whole genome shotgun (WGS) entry which is preliminary data.</text>
</comment>
<dbReference type="HAMAP" id="MF_01333_B">
    <property type="entry name" value="Ribosomal_uL5_B"/>
    <property type="match status" value="1"/>
</dbReference>
<feature type="domain" description="Large ribosomal subunit protein uL5 C-terminal" evidence="8">
    <location>
        <begin position="84"/>
        <end position="176"/>
    </location>
</feature>
<keyword evidence="5" id="KW-0694">RNA-binding</keyword>
<gene>
    <name evidence="5" type="primary">rplE</name>
    <name evidence="9" type="ORF">UU70_C0030G0002</name>
</gene>
<dbReference type="SUPFAM" id="SSF55282">
    <property type="entry name" value="RL5-like"/>
    <property type="match status" value="1"/>
</dbReference>
<dbReference type="GO" id="GO:0005840">
    <property type="term" value="C:ribosome"/>
    <property type="evidence" value="ECO:0007669"/>
    <property type="project" value="UniProtKB-KW"/>
</dbReference>
<keyword evidence="5" id="KW-0699">rRNA-binding</keyword>